<dbReference type="InterPro" id="IPR000558">
    <property type="entry name" value="Histone_H2B"/>
</dbReference>
<feature type="region of interest" description="Disordered" evidence="2">
    <location>
        <begin position="40"/>
        <end position="60"/>
    </location>
</feature>
<evidence type="ECO:0008006" key="5">
    <source>
        <dbReference type="Google" id="ProtNLM"/>
    </source>
</evidence>
<accession>A0A507BTC1</accession>
<reference evidence="3 4" key="1">
    <citation type="journal article" date="2019" name="Sci. Rep.">
        <title>Comparative genomics of chytrid fungi reveal insights into the obligate biotrophic and pathogenic lifestyle of Synchytrium endobioticum.</title>
        <authorList>
            <person name="van de Vossenberg B.T.L.H."/>
            <person name="Warris S."/>
            <person name="Nguyen H.D.T."/>
            <person name="van Gent-Pelzer M.P.E."/>
            <person name="Joly D.L."/>
            <person name="van de Geest H.C."/>
            <person name="Bonants P.J.M."/>
            <person name="Smith D.S."/>
            <person name="Levesque C.A."/>
            <person name="van der Lee T.A.J."/>
        </authorList>
    </citation>
    <scope>NUCLEOTIDE SEQUENCE [LARGE SCALE GENOMIC DNA]</scope>
    <source>
        <strain evidence="3 4">MB42</strain>
    </source>
</reference>
<dbReference type="GO" id="GO:0030527">
    <property type="term" value="F:structural constituent of chromatin"/>
    <property type="evidence" value="ECO:0007669"/>
    <property type="project" value="InterPro"/>
</dbReference>
<evidence type="ECO:0000256" key="1">
    <source>
        <dbReference type="ARBA" id="ARBA00006846"/>
    </source>
</evidence>
<dbReference type="Proteomes" id="UP000317494">
    <property type="component" value="Unassembled WGS sequence"/>
</dbReference>
<dbReference type="SMART" id="SM00427">
    <property type="entry name" value="H2B"/>
    <property type="match status" value="1"/>
</dbReference>
<name>A0A507BTC1_9FUNG</name>
<feature type="non-terminal residue" evidence="3">
    <location>
        <position position="1"/>
    </location>
</feature>
<protein>
    <recommendedName>
        <fullName evidence="5">Histone H2A/H2B/H3 domain-containing protein</fullName>
    </recommendedName>
</protein>
<dbReference type="SUPFAM" id="SSF47113">
    <property type="entry name" value="Histone-fold"/>
    <property type="match status" value="1"/>
</dbReference>
<dbReference type="EMBL" id="QEAN01000669">
    <property type="protein sequence ID" value="TPX30598.1"/>
    <property type="molecule type" value="Genomic_DNA"/>
</dbReference>
<proteinExistence type="inferred from homology"/>
<feature type="region of interest" description="Disordered" evidence="2">
    <location>
        <begin position="306"/>
        <end position="392"/>
    </location>
</feature>
<evidence type="ECO:0000313" key="4">
    <source>
        <dbReference type="Proteomes" id="UP000317494"/>
    </source>
</evidence>
<dbReference type="GO" id="GO:0000786">
    <property type="term" value="C:nucleosome"/>
    <property type="evidence" value="ECO:0007669"/>
    <property type="project" value="InterPro"/>
</dbReference>
<comment type="caution">
    <text evidence="3">The sequence shown here is derived from an EMBL/GenBank/DDBJ whole genome shotgun (WGS) entry which is preliminary data.</text>
</comment>
<comment type="similarity">
    <text evidence="1">Belongs to the histone H2B family.</text>
</comment>
<dbReference type="PANTHER" id="PTHR23428">
    <property type="entry name" value="HISTONE H2B"/>
    <property type="match status" value="1"/>
</dbReference>
<feature type="compositionally biased region" description="Polar residues" evidence="2">
    <location>
        <begin position="333"/>
        <end position="387"/>
    </location>
</feature>
<evidence type="ECO:0000256" key="2">
    <source>
        <dbReference type="SAM" id="MobiDB-lite"/>
    </source>
</evidence>
<gene>
    <name evidence="3" type="ORF">SeMB42_g07896</name>
</gene>
<dbReference type="InterPro" id="IPR009072">
    <property type="entry name" value="Histone-fold"/>
</dbReference>
<dbReference type="AlphaFoldDB" id="A0A507BTC1"/>
<dbReference type="VEuPathDB" id="FungiDB:SeMB42_g07896"/>
<sequence length="493" mass="54803">AIHDISFINDAAMGERTVITPITITAISHASALDPDVPLASRHTLAPEPSKAASMHDQEEDTGAYAAIWPSKSLSRSRYESSQTDAEELESDYEPVKPFLSSHSSTFCYFEKCISDPDKMSANRGIKSANRRKLVTEPLYTPPTRAKTRYHFGNSPTPQAIYDSYDSEIRLLQYSLDIPTAKHGSVGTTRNQVAEYFTRFNSQGRATALPPQSDQNININEDDVAPQRGNQNTEDDKASGSLTSNDMEDSRAGEHLMAIDVEPNQQPDHQIMMDTQYDGDDEDEDEHLLPFILQRAVIEQRQIQSASKKKIPETDKFSNVLPPPPLRFPILPTSSTKSETKASRCTLSSSLDTRVGEQITSAPVLSPSRPTSPIQQSPVPRPTNTDRNAVKRRRRITHLMPNKSSRKGQDSFARYIHVDIAISNTAMNIVDDLLHDVFARLIKEAADLLKKDNLKTLTAREVRSAVGLVFNGDLSKHAQLNGAKAVQQYNVHQ</sequence>
<dbReference type="GO" id="GO:0003677">
    <property type="term" value="F:DNA binding"/>
    <property type="evidence" value="ECO:0007669"/>
    <property type="project" value="InterPro"/>
</dbReference>
<dbReference type="STRING" id="286115.A0A507BTC1"/>
<feature type="region of interest" description="Disordered" evidence="2">
    <location>
        <begin position="205"/>
        <end position="248"/>
    </location>
</feature>
<dbReference type="GO" id="GO:0046982">
    <property type="term" value="F:protein heterodimerization activity"/>
    <property type="evidence" value="ECO:0007669"/>
    <property type="project" value="InterPro"/>
</dbReference>
<feature type="compositionally biased region" description="Polar residues" evidence="2">
    <location>
        <begin position="205"/>
        <end position="219"/>
    </location>
</feature>
<organism evidence="3 4">
    <name type="scientific">Synchytrium endobioticum</name>
    <dbReference type="NCBI Taxonomy" id="286115"/>
    <lineage>
        <taxon>Eukaryota</taxon>
        <taxon>Fungi</taxon>
        <taxon>Fungi incertae sedis</taxon>
        <taxon>Chytridiomycota</taxon>
        <taxon>Chytridiomycota incertae sedis</taxon>
        <taxon>Chytridiomycetes</taxon>
        <taxon>Synchytriales</taxon>
        <taxon>Synchytriaceae</taxon>
        <taxon>Synchytrium</taxon>
    </lineage>
</organism>
<dbReference type="PRINTS" id="PR00621">
    <property type="entry name" value="HISTONEH2B"/>
</dbReference>
<keyword evidence="4" id="KW-1185">Reference proteome</keyword>
<dbReference type="CDD" id="cd22910">
    <property type="entry name" value="HFD_H2B"/>
    <property type="match status" value="1"/>
</dbReference>
<evidence type="ECO:0000313" key="3">
    <source>
        <dbReference type="EMBL" id="TPX30598.1"/>
    </source>
</evidence>
<dbReference type="Gene3D" id="1.10.20.10">
    <property type="entry name" value="Histone, subunit A"/>
    <property type="match status" value="1"/>
</dbReference>